<gene>
    <name evidence="1" type="ORF">HF682_00065</name>
</gene>
<dbReference type="EMBL" id="JABAIM010000001">
    <property type="protein sequence ID" value="NLR73555.1"/>
    <property type="molecule type" value="Genomic_DNA"/>
</dbReference>
<accession>A0A847S483</accession>
<reference evidence="1 2" key="1">
    <citation type="submission" date="2020-04" db="EMBL/GenBank/DDBJ databases">
        <title>Draft genome of Leeia sp. IMCC25680.</title>
        <authorList>
            <person name="Song J."/>
            <person name="Cho J.-C."/>
        </authorList>
    </citation>
    <scope>NUCLEOTIDE SEQUENCE [LARGE SCALE GENOMIC DNA]</scope>
    <source>
        <strain evidence="1 2">IMCC25680</strain>
    </source>
</reference>
<evidence type="ECO:0000313" key="2">
    <source>
        <dbReference type="Proteomes" id="UP000587991"/>
    </source>
</evidence>
<dbReference type="RefSeq" id="WP_168875226.1">
    <property type="nucleotide sequence ID" value="NZ_JABAIM010000001.1"/>
</dbReference>
<dbReference type="AlphaFoldDB" id="A0A847S483"/>
<sequence length="158" mass="17910">MSRPNWSRIQPSSLRHALELCKDFAKARRNQSVERIAERMGLTDHWTVYKWIQTGRIPANMIRPYETACGIDYITRWLAASAGRLLIDIPTGRDASAEDMQKLQEVLNTAVGQLLQFYGGKAEAADTLAAIRNAMEGLAWHRGNVEKHAQPELCFQEE</sequence>
<organism evidence="1 2">
    <name type="scientific">Leeia aquatica</name>
    <dbReference type="NCBI Taxonomy" id="2725557"/>
    <lineage>
        <taxon>Bacteria</taxon>
        <taxon>Pseudomonadati</taxon>
        <taxon>Pseudomonadota</taxon>
        <taxon>Betaproteobacteria</taxon>
        <taxon>Neisseriales</taxon>
        <taxon>Leeiaceae</taxon>
        <taxon>Leeia</taxon>
    </lineage>
</organism>
<dbReference type="Proteomes" id="UP000587991">
    <property type="component" value="Unassembled WGS sequence"/>
</dbReference>
<evidence type="ECO:0000313" key="1">
    <source>
        <dbReference type="EMBL" id="NLR73555.1"/>
    </source>
</evidence>
<proteinExistence type="predicted"/>
<keyword evidence="2" id="KW-1185">Reference proteome</keyword>
<name>A0A847S483_9NEIS</name>
<protein>
    <submittedName>
        <fullName evidence="1">Uncharacterized protein</fullName>
    </submittedName>
</protein>
<comment type="caution">
    <text evidence="1">The sequence shown here is derived from an EMBL/GenBank/DDBJ whole genome shotgun (WGS) entry which is preliminary data.</text>
</comment>